<feature type="transmembrane region" description="Helical" evidence="5">
    <location>
        <begin position="140"/>
        <end position="167"/>
    </location>
</feature>
<evidence type="ECO:0000256" key="3">
    <source>
        <dbReference type="ARBA" id="ARBA00022989"/>
    </source>
</evidence>
<dbReference type="GO" id="GO:0005319">
    <property type="term" value="F:lipid transporter activity"/>
    <property type="evidence" value="ECO:0007669"/>
    <property type="project" value="TreeGrafter"/>
</dbReference>
<evidence type="ECO:0000256" key="2">
    <source>
        <dbReference type="ARBA" id="ARBA00022692"/>
    </source>
</evidence>
<comment type="subcellular location">
    <subcellularLocation>
        <location evidence="1">Membrane</location>
        <topology evidence="1">Multi-pass membrane protein</topology>
    </subcellularLocation>
</comment>
<dbReference type="InterPro" id="IPR026082">
    <property type="entry name" value="ABCA"/>
</dbReference>
<dbReference type="InterPro" id="IPR013525">
    <property type="entry name" value="ABC2_TM"/>
</dbReference>
<dbReference type="Pfam" id="PF12698">
    <property type="entry name" value="ABC2_membrane_3"/>
    <property type="match status" value="1"/>
</dbReference>
<dbReference type="Proteomes" id="UP000784294">
    <property type="component" value="Unassembled WGS sequence"/>
</dbReference>
<evidence type="ECO:0000259" key="6">
    <source>
        <dbReference type="Pfam" id="PF12698"/>
    </source>
</evidence>
<keyword evidence="3 5" id="KW-1133">Transmembrane helix</keyword>
<evidence type="ECO:0000256" key="1">
    <source>
        <dbReference type="ARBA" id="ARBA00004141"/>
    </source>
</evidence>
<feature type="domain" description="ABC-2 type transporter transmembrane" evidence="6">
    <location>
        <begin position="18"/>
        <end position="270"/>
    </location>
</feature>
<dbReference type="OrthoDB" id="8940249at2759"/>
<sequence length="307" mass="34050">MSCILGIQVKENRGSNTIPQLNVTLYFMGESYHAVAVGINAFSNALIRYQQALNTCLLEPFTGPRILAANQPLPETDIERAQSMSSIQGLQNVIGAAFPLSANLLIAVSFLSASISLWLVHERACKAKHLQFVSGVHLSMYWLSTYIWDICMFVIISGLILAIIVQYNVEVFMFGTERLLMIFITFLLFGWASIPQMYLLSYLFSTPASGLVGMGAFSIISAFLASLTVMLLSLPQISLQLVAIRLSRAFSAIFPSYAFVSALFLIVQNYEFRKICDNPLIDVICENPEVTMPCCLGELTRLLLVPY</sequence>
<keyword evidence="8" id="KW-1185">Reference proteome</keyword>
<keyword evidence="4 5" id="KW-0472">Membrane</keyword>
<accession>A0A448XDX1</accession>
<feature type="transmembrane region" description="Helical" evidence="5">
    <location>
        <begin position="211"/>
        <end position="234"/>
    </location>
</feature>
<protein>
    <recommendedName>
        <fullName evidence="6">ABC-2 type transporter transmembrane domain-containing protein</fullName>
    </recommendedName>
</protein>
<name>A0A448XDX1_9PLAT</name>
<proteinExistence type="predicted"/>
<dbReference type="AlphaFoldDB" id="A0A448XDX1"/>
<keyword evidence="2 5" id="KW-0812">Transmembrane</keyword>
<comment type="caution">
    <text evidence="7">The sequence shown here is derived from an EMBL/GenBank/DDBJ whole genome shotgun (WGS) entry which is preliminary data.</text>
</comment>
<dbReference type="EMBL" id="CAAALY010247796">
    <property type="protein sequence ID" value="VEL34504.1"/>
    <property type="molecule type" value="Genomic_DNA"/>
</dbReference>
<feature type="transmembrane region" description="Helical" evidence="5">
    <location>
        <begin position="93"/>
        <end position="120"/>
    </location>
</feature>
<dbReference type="PANTHER" id="PTHR19229">
    <property type="entry name" value="ATP-BINDING CASSETTE TRANSPORTER SUBFAMILY A ABCA"/>
    <property type="match status" value="1"/>
</dbReference>
<feature type="transmembrane region" description="Helical" evidence="5">
    <location>
        <begin position="246"/>
        <end position="267"/>
    </location>
</feature>
<organism evidence="7 8">
    <name type="scientific">Protopolystoma xenopodis</name>
    <dbReference type="NCBI Taxonomy" id="117903"/>
    <lineage>
        <taxon>Eukaryota</taxon>
        <taxon>Metazoa</taxon>
        <taxon>Spiralia</taxon>
        <taxon>Lophotrochozoa</taxon>
        <taxon>Platyhelminthes</taxon>
        <taxon>Monogenea</taxon>
        <taxon>Polyopisthocotylea</taxon>
        <taxon>Polystomatidea</taxon>
        <taxon>Polystomatidae</taxon>
        <taxon>Protopolystoma</taxon>
    </lineage>
</organism>
<feature type="transmembrane region" description="Helical" evidence="5">
    <location>
        <begin position="179"/>
        <end position="199"/>
    </location>
</feature>
<evidence type="ECO:0000313" key="8">
    <source>
        <dbReference type="Proteomes" id="UP000784294"/>
    </source>
</evidence>
<reference evidence="7" key="1">
    <citation type="submission" date="2018-11" db="EMBL/GenBank/DDBJ databases">
        <authorList>
            <consortium name="Pathogen Informatics"/>
        </authorList>
    </citation>
    <scope>NUCLEOTIDE SEQUENCE</scope>
</reference>
<evidence type="ECO:0000256" key="4">
    <source>
        <dbReference type="ARBA" id="ARBA00023136"/>
    </source>
</evidence>
<evidence type="ECO:0000313" key="7">
    <source>
        <dbReference type="EMBL" id="VEL34504.1"/>
    </source>
</evidence>
<gene>
    <name evidence="7" type="ORF">PXEA_LOCUS27944</name>
</gene>
<evidence type="ECO:0000256" key="5">
    <source>
        <dbReference type="SAM" id="Phobius"/>
    </source>
</evidence>
<dbReference type="GO" id="GO:0140359">
    <property type="term" value="F:ABC-type transporter activity"/>
    <property type="evidence" value="ECO:0007669"/>
    <property type="project" value="InterPro"/>
</dbReference>
<dbReference type="GO" id="GO:0016020">
    <property type="term" value="C:membrane"/>
    <property type="evidence" value="ECO:0007669"/>
    <property type="project" value="UniProtKB-SubCell"/>
</dbReference>
<dbReference type="PANTHER" id="PTHR19229:SF250">
    <property type="entry name" value="ABC TRANSPORTER DOMAIN-CONTAINING PROTEIN-RELATED"/>
    <property type="match status" value="1"/>
</dbReference>